<dbReference type="NCBIfam" id="TIGR02516">
    <property type="entry name" value="type_III_yscC"/>
    <property type="match status" value="1"/>
</dbReference>
<dbReference type="PANTHER" id="PTHR30332:SF5">
    <property type="entry name" value="SPI-1 TYPE 3 SECRETION SYSTEM SECRETIN"/>
    <property type="match status" value="1"/>
</dbReference>
<protein>
    <recommendedName>
        <fullName evidence="5">Type 3 secretion system secretin</fullName>
        <shortName evidence="5">T3SS secretin</shortName>
    </recommendedName>
</protein>
<keyword evidence="3 5" id="KW-0811">Translocation</keyword>
<sequence length="575" mass="64261" precursor="true">MKIKNNICCAIGLSICCSLTFPVQGAEGKVIYTHQVKKPDMFIAVDTRIEQFFFVLSDKLDKPFILSNAVKKKRVTGNFDISSPQDAFDSMVRRMSLLYFNDGESIYVYDNSEILQELFQVKNIGISELREYLQDVGLFDARFPLRSGQDQRTFYISGPPIYLKLVKAAADYLDNAVQEQIYQNINNQVPTGSSRYGEEFVQVFALKNTFVQDRTYSLRDEKIVLPGITTVLQQLFMSQTGQTGTPIKNTDSSRNNTAERGDDSSLPIDNNENDLSVTPVITQMGQYHVELVPLPASNSLLVKTSREGLELVGSLIDQLDKPKRQVELSLWIIDISKNKADSLGIDWQAGYSSGNHAFSFNTSSLSAASGFNFLGKIKALTEDGDAKMVSRPILLTQENTPAIFDNNTTFYTQIKGERVATLESTTFGTMMSVLPRIGSSNKEIEMIINLEDGAEKKDDTAKDETVERLPVINRTNISTVARVSEGGSLLIGGYTREDNINAETKIPVLSSIPLVGGLFTYKSDNNKKMVRIFMLQPRLLENTETDLSESLNQDPFQPMDKKTTQALQQLQAFMR</sequence>
<evidence type="ECO:0000313" key="10">
    <source>
        <dbReference type="Proteomes" id="UP001332939"/>
    </source>
</evidence>
<dbReference type="HAMAP" id="MF_02219">
    <property type="entry name" value="Type_III_secretin"/>
    <property type="match status" value="1"/>
</dbReference>
<evidence type="ECO:0000256" key="3">
    <source>
        <dbReference type="ARBA" id="ARBA00023010"/>
    </source>
</evidence>
<comment type="similarity">
    <text evidence="2 5">Belongs to the bacterial secretin family. T3SS SctC subfamily.</text>
</comment>
<dbReference type="Pfam" id="PF00263">
    <property type="entry name" value="Secretin"/>
    <property type="match status" value="1"/>
</dbReference>
<dbReference type="PRINTS" id="PR01337">
    <property type="entry name" value="TYPE3OMGPROT"/>
</dbReference>
<accession>A0ABU6EEP5</accession>
<gene>
    <name evidence="5 9" type="primary">sctC</name>
    <name evidence="9" type="ORF">NA736_08905</name>
</gene>
<dbReference type="InterPro" id="IPR004845">
    <property type="entry name" value="T2SS_GspD_CS"/>
</dbReference>
<dbReference type="Proteomes" id="UP001332939">
    <property type="component" value="Unassembled WGS sequence"/>
</dbReference>
<keyword evidence="5" id="KW-0732">Signal</keyword>
<comment type="caution">
    <text evidence="9">The sequence shown here is derived from an EMBL/GenBank/DDBJ whole genome shotgun (WGS) entry which is preliminary data.</text>
</comment>
<evidence type="ECO:0000313" key="9">
    <source>
        <dbReference type="EMBL" id="MEB6857145.1"/>
    </source>
</evidence>
<evidence type="ECO:0000256" key="6">
    <source>
        <dbReference type="SAM" id="MobiDB-lite"/>
    </source>
</evidence>
<feature type="signal peptide" evidence="5">
    <location>
        <begin position="1"/>
        <end position="25"/>
    </location>
</feature>
<feature type="region of interest" description="Disordered" evidence="6">
    <location>
        <begin position="241"/>
        <end position="272"/>
    </location>
</feature>
<feature type="chain" id="PRO_5044947196" description="Type 3 secretion system secretin" evidence="5">
    <location>
        <begin position="26"/>
        <end position="575"/>
    </location>
</feature>
<dbReference type="RefSeq" id="WP_325934510.1">
    <property type="nucleotide sequence ID" value="NZ_JAMZOO010000002.1"/>
</dbReference>
<dbReference type="PROSITE" id="PS00875">
    <property type="entry name" value="T2SP_D"/>
    <property type="match status" value="1"/>
</dbReference>
<dbReference type="PANTHER" id="PTHR30332">
    <property type="entry name" value="PROBABLE GENERAL SECRETION PATHWAY PROTEIN D"/>
    <property type="match status" value="1"/>
</dbReference>
<keyword evidence="5" id="KW-0472">Membrane</keyword>
<reference evidence="9 10" key="1">
    <citation type="submission" date="2022-05" db="EMBL/GenBank/DDBJ databases">
        <title>Whole genome sequences of Escherichia coli of fish isolates collected from Assam, India.</title>
        <authorList>
            <person name="Sudha S."/>
            <person name="Muneeb K.H."/>
            <person name="Rakshit O."/>
            <person name="Mendem S.K."/>
            <person name="Raisen C."/>
            <person name="Holmes M.A."/>
            <person name="Shome B.R."/>
            <person name="Sivaraman G.K."/>
        </authorList>
    </citation>
    <scope>NUCLEOTIDE SEQUENCE [LARGE SCALE GENOMIC DNA]</scope>
    <source>
        <strain evidence="9 10">278</strain>
    </source>
</reference>
<organism evidence="9 10">
    <name type="scientific">Proteus cibi</name>
    <dbReference type="NCBI Taxonomy" id="2050966"/>
    <lineage>
        <taxon>Bacteria</taxon>
        <taxon>Pseudomonadati</taxon>
        <taxon>Pseudomonadota</taxon>
        <taxon>Gammaproteobacteria</taxon>
        <taxon>Enterobacterales</taxon>
        <taxon>Morganellaceae</taxon>
        <taxon>Proteus</taxon>
    </lineage>
</organism>
<evidence type="ECO:0000259" key="7">
    <source>
        <dbReference type="Pfam" id="PF00263"/>
    </source>
</evidence>
<dbReference type="Gene3D" id="3.55.50.30">
    <property type="match status" value="1"/>
</dbReference>
<dbReference type="InterPro" id="IPR003522">
    <property type="entry name" value="T3SS_OM_pore_YscC"/>
</dbReference>
<dbReference type="InterPro" id="IPR004846">
    <property type="entry name" value="T2SS/T3SS_dom"/>
</dbReference>
<keyword evidence="4" id="KW-0843">Virulence</keyword>
<keyword evidence="5" id="KW-0998">Cell outer membrane</keyword>
<dbReference type="InterPro" id="IPR049034">
    <property type="entry name" value="T3S_SPI-1_N0"/>
</dbReference>
<comment type="subunit">
    <text evidence="5">The core secretion machinery of the T3SS is composed of approximately 20 different proteins, including cytoplasmic components, a base, an export apparatus and a needle. This subunit is part of the base, which anchors the injectisome in the bacterial cell envelope. Forms a stable homooligomeric complex.</text>
</comment>
<name>A0ABU6EEP5_9GAMM</name>
<dbReference type="InterPro" id="IPR050810">
    <property type="entry name" value="Bact_Secretion_Sys_Channel"/>
</dbReference>
<proteinExistence type="inferred from homology"/>
<feature type="domain" description="Type II/III secretion system secretin-like" evidence="7">
    <location>
        <begin position="379"/>
        <end position="540"/>
    </location>
</feature>
<evidence type="ECO:0000259" key="8">
    <source>
        <dbReference type="Pfam" id="PF21304"/>
    </source>
</evidence>
<feature type="compositionally biased region" description="Polar residues" evidence="6">
    <location>
        <begin position="241"/>
        <end position="256"/>
    </location>
</feature>
<comment type="function">
    <text evidence="5">Component of the type III secretion system (T3SS), also called injectisome, which is used to inject bacterial effector proteins into eukaryotic host cells. Forms a ring-shaped multimeric structure with an apparent central pore in the outer membrane.</text>
</comment>
<dbReference type="EMBL" id="JAMZOO010000002">
    <property type="protein sequence ID" value="MEB6857145.1"/>
    <property type="molecule type" value="Genomic_DNA"/>
</dbReference>
<evidence type="ECO:0000256" key="1">
    <source>
        <dbReference type="ARBA" id="ARBA00004442"/>
    </source>
</evidence>
<evidence type="ECO:0000256" key="5">
    <source>
        <dbReference type="HAMAP-Rule" id="MF_02219"/>
    </source>
</evidence>
<feature type="domain" description="SPI-1 type 3 secretion system secretin N0" evidence="8">
    <location>
        <begin position="42"/>
        <end position="110"/>
    </location>
</feature>
<keyword evidence="5" id="KW-0813">Transport</keyword>
<evidence type="ECO:0000256" key="4">
    <source>
        <dbReference type="ARBA" id="ARBA00023026"/>
    </source>
</evidence>
<comment type="subcellular location">
    <subcellularLocation>
        <location evidence="1 5">Cell outer membrane</location>
    </subcellularLocation>
</comment>
<dbReference type="InterPro" id="IPR038591">
    <property type="entry name" value="NolW-like_sf"/>
</dbReference>
<evidence type="ECO:0000256" key="2">
    <source>
        <dbReference type="ARBA" id="ARBA00007032"/>
    </source>
</evidence>
<keyword evidence="5" id="KW-0653">Protein transport</keyword>
<dbReference type="Gene3D" id="3.30.1370.120">
    <property type="match status" value="2"/>
</dbReference>
<keyword evidence="10" id="KW-1185">Reference proteome</keyword>
<dbReference type="Pfam" id="PF21304">
    <property type="entry name" value="T3S_SPI-1_N0"/>
    <property type="match status" value="1"/>
</dbReference>